<evidence type="ECO:0000313" key="4">
    <source>
        <dbReference type="Proteomes" id="UP000035682"/>
    </source>
</evidence>
<keyword evidence="2" id="KW-0472">Membrane</keyword>
<keyword evidence="2" id="KW-1133">Transmembrane helix</keyword>
<proteinExistence type="predicted"/>
<feature type="compositionally biased region" description="Polar residues" evidence="1">
    <location>
        <begin position="647"/>
        <end position="672"/>
    </location>
</feature>
<dbReference type="AlphaFoldDB" id="A0A090N079"/>
<evidence type="ECO:0000313" key="6">
    <source>
        <dbReference type="WormBase" id="SRAE_2000484900"/>
    </source>
</evidence>
<dbReference type="WormBase" id="SRAE_2000484900">
    <property type="protein sequence ID" value="SRP09459"/>
    <property type="gene ID" value="WBGene00265095"/>
</dbReference>
<dbReference type="WBParaSite" id="SRAE_2000484900.1">
    <property type="protein sequence ID" value="SRAE_2000484900.1"/>
    <property type="gene ID" value="WBGene00265095"/>
</dbReference>
<dbReference type="OMA" id="KVRQNKV"/>
<feature type="transmembrane region" description="Helical" evidence="2">
    <location>
        <begin position="806"/>
        <end position="825"/>
    </location>
</feature>
<gene>
    <name evidence="3 5 6" type="ORF">SRAE_2000484900</name>
</gene>
<reference evidence="3 4" key="1">
    <citation type="submission" date="2014-09" db="EMBL/GenBank/DDBJ databases">
        <authorList>
            <person name="Martin A.A."/>
        </authorList>
    </citation>
    <scope>NUCLEOTIDE SEQUENCE</scope>
    <source>
        <strain evidence="4">ED321</strain>
        <strain evidence="3">ED321 Heterogonic</strain>
    </source>
</reference>
<organism evidence="3">
    <name type="scientific">Strongyloides ratti</name>
    <name type="common">Parasitic roundworm</name>
    <dbReference type="NCBI Taxonomy" id="34506"/>
    <lineage>
        <taxon>Eukaryota</taxon>
        <taxon>Metazoa</taxon>
        <taxon>Ecdysozoa</taxon>
        <taxon>Nematoda</taxon>
        <taxon>Chromadorea</taxon>
        <taxon>Rhabditida</taxon>
        <taxon>Tylenchina</taxon>
        <taxon>Panagrolaimomorpha</taxon>
        <taxon>Strongyloidoidea</taxon>
        <taxon>Strongyloididae</taxon>
        <taxon>Strongyloides</taxon>
    </lineage>
</organism>
<dbReference type="GeneID" id="36382588"/>
<name>A0A090N079_STRRB</name>
<keyword evidence="2" id="KW-0812">Transmembrane</keyword>
<reference evidence="5" key="2">
    <citation type="submission" date="2020-12" db="UniProtKB">
        <authorList>
            <consortium name="WormBaseParasite"/>
        </authorList>
    </citation>
    <scope>IDENTIFICATION</scope>
</reference>
<dbReference type="EMBL" id="LN609529">
    <property type="protein sequence ID" value="CEF70215.1"/>
    <property type="molecule type" value="Genomic_DNA"/>
</dbReference>
<keyword evidence="4" id="KW-1185">Reference proteome</keyword>
<protein>
    <submittedName>
        <fullName evidence="3 5">Uncharacterized protein</fullName>
    </submittedName>
</protein>
<evidence type="ECO:0000256" key="1">
    <source>
        <dbReference type="SAM" id="MobiDB-lite"/>
    </source>
</evidence>
<dbReference type="Proteomes" id="UP000035682">
    <property type="component" value="Unplaced"/>
</dbReference>
<accession>A0A090N079</accession>
<dbReference type="STRING" id="34506.A0A090N079"/>
<evidence type="ECO:0000256" key="2">
    <source>
        <dbReference type="SAM" id="Phobius"/>
    </source>
</evidence>
<feature type="region of interest" description="Disordered" evidence="1">
    <location>
        <begin position="646"/>
        <end position="700"/>
    </location>
</feature>
<evidence type="ECO:0000313" key="3">
    <source>
        <dbReference type="EMBL" id="CEF70215.1"/>
    </source>
</evidence>
<dbReference type="RefSeq" id="XP_024509414.1">
    <property type="nucleotide sequence ID" value="XM_024643780.1"/>
</dbReference>
<evidence type="ECO:0000313" key="5">
    <source>
        <dbReference type="WBParaSite" id="SRAE_2000484900.1"/>
    </source>
</evidence>
<sequence length="829" mass="94687">MNKDFFEYTVPWNVMPPMNIEKEIKNQVSKISLSDAKEISLVLKCTPESFKMEIHKNINLTKIDNLKNANVHEIESKDPVVVKNEFSKITSKVVSEKKPIRLDFIQNLNDSKNKNNFSKLGIDKSFDSENIVSIKNQNIEKMDNQELPNIIKIHSGDNKDMQNIKNEMSSKKTETINLASNNSESTDVGTAKEIKRKAELMDEKKIEIVNKCENNNDIKNICSNNEEPINIDKTQEISIKGELENANLIHEMKEEEKKDTIEETVKKELEDTLSKKQSHEKSKEICKLDNEEHLSTTTELNEENKPIKCKENTESSKLEQKQISKSLLDEAKILTNSLEPKKENPIIKPCLQEENKNSFLSSKNNDDENEIKDFSNSIIQKEVKNPVQIINKEYEEPSITVVMEASKDNAIKNNNKENQEIDTQPKVSQYTNNDNILTSNAFEIKNLDDITKNEYEKTTKEKIDHIVQNNEENLPKILENKVEINNEKILSKDKNVVTTKESNQEVIKIPNKVSDSNDKNQLSNSLKQVCENVEALVKVQDIQKDEKIPEIPAIKNINIPNESFENTTKEQLDNAVNSSIEEKKVINERVLRPNIYEEVKAPMNVVTMEKDINKVIANSIIHEENLLKDNIISEAKNVENSLKPIIQNENKNSKKTSNMNINNQNTEITNSKIENDDKEKNDYKSPNCKDTKESNSTISDIQNKEVVEETKKSPVKLKQFLNKAKIKSNQINPLLSDSIGSMIEDLDNNSSKKLPTEMLVQSDSNISSASDTLQSIDSTSDFKIKKKSQKKRKYHSSDNGKKSTGFNYPFLIGITSIIIIATIIIHRKT</sequence>
<feature type="compositionally biased region" description="Basic and acidic residues" evidence="1">
    <location>
        <begin position="673"/>
        <end position="693"/>
    </location>
</feature>
<dbReference type="CTD" id="36382588"/>